<dbReference type="Proteomes" id="UP000681967">
    <property type="component" value="Unassembled WGS sequence"/>
</dbReference>
<name>A0A8S2UCE4_9BILA</name>
<organism evidence="3 4">
    <name type="scientific">Rotaria magnacalcarata</name>
    <dbReference type="NCBI Taxonomy" id="392030"/>
    <lineage>
        <taxon>Eukaryota</taxon>
        <taxon>Metazoa</taxon>
        <taxon>Spiralia</taxon>
        <taxon>Gnathifera</taxon>
        <taxon>Rotifera</taxon>
        <taxon>Eurotatoria</taxon>
        <taxon>Bdelloidea</taxon>
        <taxon>Philodinida</taxon>
        <taxon>Philodinidae</taxon>
        <taxon>Rotaria</taxon>
    </lineage>
</organism>
<feature type="non-terminal residue" evidence="3">
    <location>
        <position position="1"/>
    </location>
</feature>
<dbReference type="AlphaFoldDB" id="A0A8S2UCE4"/>
<dbReference type="EMBL" id="CAJOBJ010041373">
    <property type="protein sequence ID" value="CAF4328151.1"/>
    <property type="molecule type" value="Genomic_DNA"/>
</dbReference>
<reference evidence="3" key="1">
    <citation type="submission" date="2021-02" db="EMBL/GenBank/DDBJ databases">
        <authorList>
            <person name="Nowell W R."/>
        </authorList>
    </citation>
    <scope>NUCLEOTIDE SEQUENCE</scope>
</reference>
<proteinExistence type="predicted"/>
<comment type="caution">
    <text evidence="3">The sequence shown here is derived from an EMBL/GenBank/DDBJ whole genome shotgun (WGS) entry which is preliminary data.</text>
</comment>
<feature type="compositionally biased region" description="Polar residues" evidence="1">
    <location>
        <begin position="44"/>
        <end position="79"/>
    </location>
</feature>
<dbReference type="Proteomes" id="UP000681720">
    <property type="component" value="Unassembled WGS sequence"/>
</dbReference>
<protein>
    <submittedName>
        <fullName evidence="3">Uncharacterized protein</fullName>
    </submittedName>
</protein>
<dbReference type="EMBL" id="CAJOBH010018260">
    <property type="protein sequence ID" value="CAF4205045.1"/>
    <property type="molecule type" value="Genomic_DNA"/>
</dbReference>
<evidence type="ECO:0000313" key="2">
    <source>
        <dbReference type="EMBL" id="CAF4205045.1"/>
    </source>
</evidence>
<feature type="compositionally biased region" description="Low complexity" evidence="1">
    <location>
        <begin position="32"/>
        <end position="43"/>
    </location>
</feature>
<gene>
    <name evidence="2" type="ORF">BYL167_LOCUS23794</name>
    <name evidence="3" type="ORF">GIL414_LOCUS27001</name>
</gene>
<feature type="region of interest" description="Disordered" evidence="1">
    <location>
        <begin position="32"/>
        <end position="79"/>
    </location>
</feature>
<evidence type="ECO:0000313" key="4">
    <source>
        <dbReference type="Proteomes" id="UP000681720"/>
    </source>
</evidence>
<evidence type="ECO:0000313" key="3">
    <source>
        <dbReference type="EMBL" id="CAF4328151.1"/>
    </source>
</evidence>
<accession>A0A8S2UCE4</accession>
<sequence>RCYEVGMTKGTTRREGKYRRKAVSVCKITSTSSAAANNGNSNNQDYGLSVSTNNTRSTTGTISRSQPIHNSNALTSSQSQISKVQHIISSLLVS</sequence>
<evidence type="ECO:0000256" key="1">
    <source>
        <dbReference type="SAM" id="MobiDB-lite"/>
    </source>
</evidence>